<comment type="caution">
    <text evidence="1">The sequence shown here is derived from an EMBL/GenBank/DDBJ whole genome shotgun (WGS) entry which is preliminary data.</text>
</comment>
<keyword evidence="2" id="KW-1185">Reference proteome</keyword>
<organism evidence="1 2">
    <name type="scientific">Trichonephila clavata</name>
    <name type="common">Joro spider</name>
    <name type="synonym">Nephila clavata</name>
    <dbReference type="NCBI Taxonomy" id="2740835"/>
    <lineage>
        <taxon>Eukaryota</taxon>
        <taxon>Metazoa</taxon>
        <taxon>Ecdysozoa</taxon>
        <taxon>Arthropoda</taxon>
        <taxon>Chelicerata</taxon>
        <taxon>Arachnida</taxon>
        <taxon>Araneae</taxon>
        <taxon>Araneomorphae</taxon>
        <taxon>Entelegynae</taxon>
        <taxon>Araneoidea</taxon>
        <taxon>Nephilidae</taxon>
        <taxon>Trichonephila</taxon>
    </lineage>
</organism>
<proteinExistence type="predicted"/>
<gene>
    <name evidence="1" type="ORF">TNCT_722891</name>
</gene>
<protein>
    <submittedName>
        <fullName evidence="1">Uncharacterized protein</fullName>
    </submittedName>
</protein>
<reference evidence="1" key="1">
    <citation type="submission" date="2020-07" db="EMBL/GenBank/DDBJ databases">
        <title>Multicomponent nature underlies the extraordinary mechanical properties of spider dragline silk.</title>
        <authorList>
            <person name="Kono N."/>
            <person name="Nakamura H."/>
            <person name="Mori M."/>
            <person name="Yoshida Y."/>
            <person name="Ohtoshi R."/>
            <person name="Malay A.D."/>
            <person name="Moran D.A.P."/>
            <person name="Tomita M."/>
            <person name="Numata K."/>
            <person name="Arakawa K."/>
        </authorList>
    </citation>
    <scope>NUCLEOTIDE SEQUENCE</scope>
</reference>
<name>A0A8X6HB37_TRICU</name>
<evidence type="ECO:0000313" key="1">
    <source>
        <dbReference type="EMBL" id="GFR19368.1"/>
    </source>
</evidence>
<dbReference type="EMBL" id="BMAO01007911">
    <property type="protein sequence ID" value="GFR19368.1"/>
    <property type="molecule type" value="Genomic_DNA"/>
</dbReference>
<dbReference type="Proteomes" id="UP000887116">
    <property type="component" value="Unassembled WGS sequence"/>
</dbReference>
<evidence type="ECO:0000313" key="2">
    <source>
        <dbReference type="Proteomes" id="UP000887116"/>
    </source>
</evidence>
<accession>A0A8X6HB37</accession>
<sequence>MDCSAVGTIVERHICDKDCVCKTGTRKTDCFAGRVQNYLGECAEVRKGPSSSRGGVARFEERFRCGEHSAGQGVVLGSSRALAVAL</sequence>
<dbReference type="AlphaFoldDB" id="A0A8X6HB37"/>